<dbReference type="KEGG" id="ter:Tery_3980"/>
<keyword evidence="1" id="KW-1133">Transmembrane helix</keyword>
<proteinExistence type="predicted"/>
<dbReference type="AlphaFoldDB" id="Q10XL9"/>
<reference evidence="2" key="1">
    <citation type="submission" date="2006-06" db="EMBL/GenBank/DDBJ databases">
        <title>Complete sequence of Trichodesmium erythraeum IMS101.</title>
        <authorList>
            <consortium name="US DOE Joint Genome Institute"/>
            <person name="Copeland A."/>
            <person name="Lucas S."/>
            <person name="Lapidus A."/>
            <person name="Barry K."/>
            <person name="Detter J.C."/>
            <person name="Glavina del Rio T."/>
            <person name="Hammon N."/>
            <person name="Israni S."/>
            <person name="Dalin E."/>
            <person name="Tice H."/>
            <person name="Pitluck S."/>
            <person name="Kiss H."/>
            <person name="Munk A.C."/>
            <person name="Brettin T."/>
            <person name="Bruce D."/>
            <person name="Han C."/>
            <person name="Tapia R."/>
            <person name="Gilna P."/>
            <person name="Schmutz J."/>
            <person name="Larimer F."/>
            <person name="Land M."/>
            <person name="Hauser L."/>
            <person name="Kyrpides N."/>
            <person name="Kim E."/>
            <person name="Richardson P."/>
        </authorList>
    </citation>
    <scope>NUCLEOTIDE SEQUENCE [LARGE SCALE GENOMIC DNA]</scope>
    <source>
        <strain evidence="2">IMS101</strain>
    </source>
</reference>
<organism evidence="2">
    <name type="scientific">Trichodesmium erythraeum (strain IMS101)</name>
    <dbReference type="NCBI Taxonomy" id="203124"/>
    <lineage>
        <taxon>Bacteria</taxon>
        <taxon>Bacillati</taxon>
        <taxon>Cyanobacteriota</taxon>
        <taxon>Cyanophyceae</taxon>
        <taxon>Oscillatoriophycideae</taxon>
        <taxon>Oscillatoriales</taxon>
        <taxon>Microcoleaceae</taxon>
        <taxon>Trichodesmium</taxon>
    </lineage>
</organism>
<gene>
    <name evidence="2" type="ordered locus">Tery_3980</name>
</gene>
<dbReference type="EMBL" id="CP000393">
    <property type="protein sequence ID" value="ABG53005.1"/>
    <property type="molecule type" value="Genomic_DNA"/>
</dbReference>
<dbReference type="STRING" id="203124.Tery_3980"/>
<feature type="transmembrane region" description="Helical" evidence="1">
    <location>
        <begin position="231"/>
        <end position="248"/>
    </location>
</feature>
<dbReference type="eggNOG" id="COG3779">
    <property type="taxonomic scope" value="Bacteria"/>
</dbReference>
<feature type="transmembrane region" description="Helical" evidence="1">
    <location>
        <begin position="20"/>
        <end position="41"/>
    </location>
</feature>
<dbReference type="RefSeq" id="WP_011613335.1">
    <property type="nucleotide sequence ID" value="NC_008312.1"/>
</dbReference>
<accession>Q10XL9</accession>
<dbReference type="HOGENOM" id="CLU_028584_0_0_3"/>
<keyword evidence="1" id="KW-0812">Transmembrane</keyword>
<evidence type="ECO:0000313" key="2">
    <source>
        <dbReference type="EMBL" id="ABG53005.1"/>
    </source>
</evidence>
<protein>
    <submittedName>
        <fullName evidence="2">Uncharacterized protein</fullName>
    </submittedName>
</protein>
<evidence type="ECO:0000256" key="1">
    <source>
        <dbReference type="SAM" id="Phobius"/>
    </source>
</evidence>
<sequence>MATTKYIHSQTRRVSVFKKIMAFLALVNFILVLFDLTYISLRDFYFDYIPSLIKIYDPLKGITTHRDTEKYLDSFEELKTKIIRGIDSLVVQKKLEELGELSIEMINQNPFTIANKSGYLEKIKNRMRDRVSNPEYSAKESFTTFWSEEYLTKNKWNEELDWFQKEIKPLMAKNYYRGISESGRLTDYFSIIDLPFIIIFTLEFLGRTFFISRRYPSVNWLEAMLWRWYDIFLLLPFLQILRIIPVAIRLNESKIIDLETIRAQASRGFLASIAQELTEVVIMQVINQVQKDVKNGKLAKRIFSYQDRTYIDLNNINEIEAIATKLVQITVCKVIPQIQPDIEAIIRYNVEKIVSESPTFKRFQQIPGIENLANQLSERLVKQLSNIATEGPQNAYEIIKAAMADPEGIKLSEQLVQHFSKVVGVELQQEQTLEELQSLVSAFLEEVKINYVMAMSQEDIEKILEETRQLQLKSNKF</sequence>
<name>Q10XL9_TRIEI</name>
<keyword evidence="1" id="KW-0472">Membrane</keyword>
<feature type="transmembrane region" description="Helical" evidence="1">
    <location>
        <begin position="188"/>
        <end position="210"/>
    </location>
</feature>